<dbReference type="InterPro" id="IPR021683">
    <property type="entry name" value="DUF3267"/>
</dbReference>
<proteinExistence type="predicted"/>
<evidence type="ECO:0000313" key="3">
    <source>
        <dbReference type="Proteomes" id="UP000243524"/>
    </source>
</evidence>
<dbReference type="EMBL" id="PJNH01000001">
    <property type="protein sequence ID" value="PKR78271.1"/>
    <property type="molecule type" value="Genomic_DNA"/>
</dbReference>
<sequence length="179" mass="20573">MTCWKTVNISRELGHNRLAILSVLVGILSFSVLYVPFSIIYKGVTIFEPSIYHVMIGLLLIPVLHKLGHAIPILFTDREFYFKWSFKYQYLPMLKIRVRSNLSKRTSILMVLAPSLFLTVPLLFAATVFPTLYPLLLLFTAINIAISVEDWYTLAFFIKAPKKCVVTKTKNNYDILIQP</sequence>
<evidence type="ECO:0000256" key="1">
    <source>
        <dbReference type="SAM" id="Phobius"/>
    </source>
</evidence>
<feature type="transmembrane region" description="Helical" evidence="1">
    <location>
        <begin position="18"/>
        <end position="39"/>
    </location>
</feature>
<keyword evidence="1" id="KW-1133">Transmembrane helix</keyword>
<organism evidence="2 3">
    <name type="scientific">Halalkalibacillus sediminis</name>
    <dbReference type="NCBI Taxonomy" id="2018042"/>
    <lineage>
        <taxon>Bacteria</taxon>
        <taxon>Bacillati</taxon>
        <taxon>Bacillota</taxon>
        <taxon>Bacilli</taxon>
        <taxon>Bacillales</taxon>
        <taxon>Bacillaceae</taxon>
        <taxon>Halalkalibacillus</taxon>
    </lineage>
</organism>
<comment type="caution">
    <text evidence="2">The sequence shown here is derived from an EMBL/GenBank/DDBJ whole genome shotgun (WGS) entry which is preliminary data.</text>
</comment>
<keyword evidence="1" id="KW-0812">Transmembrane</keyword>
<feature type="transmembrane region" description="Helical" evidence="1">
    <location>
        <begin position="51"/>
        <end position="75"/>
    </location>
</feature>
<dbReference type="OrthoDB" id="2360495at2"/>
<protein>
    <recommendedName>
        <fullName evidence="4">DUF3267 domain-containing protein</fullName>
    </recommendedName>
</protein>
<accession>A0A2I0QV99</accession>
<feature type="transmembrane region" description="Helical" evidence="1">
    <location>
        <begin position="135"/>
        <end position="158"/>
    </location>
</feature>
<name>A0A2I0QV99_9BACI</name>
<dbReference type="Pfam" id="PF11667">
    <property type="entry name" value="DUF3267"/>
    <property type="match status" value="1"/>
</dbReference>
<feature type="transmembrane region" description="Helical" evidence="1">
    <location>
        <begin position="107"/>
        <end position="129"/>
    </location>
</feature>
<keyword evidence="1" id="KW-0472">Membrane</keyword>
<gene>
    <name evidence="2" type="ORF">CEY16_00490</name>
</gene>
<reference evidence="2 3" key="1">
    <citation type="submission" date="2017-06" db="EMBL/GenBank/DDBJ databases">
        <title>the draft geome sequence of Illustriluteabacillus marina B3227.</title>
        <authorList>
            <person name="He R.-H."/>
            <person name="Du Z.-J."/>
        </authorList>
    </citation>
    <scope>NUCLEOTIDE SEQUENCE [LARGE SCALE GENOMIC DNA]</scope>
    <source>
        <strain evidence="2 3">B3227</strain>
    </source>
</reference>
<keyword evidence="3" id="KW-1185">Reference proteome</keyword>
<dbReference type="RefSeq" id="WP_101329971.1">
    <property type="nucleotide sequence ID" value="NZ_PJNH01000001.1"/>
</dbReference>
<evidence type="ECO:0000313" key="2">
    <source>
        <dbReference type="EMBL" id="PKR78271.1"/>
    </source>
</evidence>
<evidence type="ECO:0008006" key="4">
    <source>
        <dbReference type="Google" id="ProtNLM"/>
    </source>
</evidence>
<dbReference type="Proteomes" id="UP000243524">
    <property type="component" value="Unassembled WGS sequence"/>
</dbReference>
<dbReference type="AlphaFoldDB" id="A0A2I0QV99"/>